<organism evidence="2 3">
    <name type="scientific">Puniceispirillum marinum (strain IMCC1322)</name>
    <dbReference type="NCBI Taxonomy" id="488538"/>
    <lineage>
        <taxon>Bacteria</taxon>
        <taxon>Pseudomonadati</taxon>
        <taxon>Pseudomonadota</taxon>
        <taxon>Alphaproteobacteria</taxon>
        <taxon>Candidatus Puniceispirillales</taxon>
        <taxon>Candidatus Puniceispirillaceae</taxon>
        <taxon>Candidatus Puniceispirillum</taxon>
    </lineage>
</organism>
<reference evidence="2 3" key="1">
    <citation type="journal article" date="2010" name="J. Bacteriol.">
        <title>Complete genome sequence of "Candidatus Puniceispirillum marinum" IMCC1322, a representative of the SAR116 clade in the Alphaproteobacteria.</title>
        <authorList>
            <person name="Oh H.M."/>
            <person name="Kwon K.K."/>
            <person name="Kang I."/>
            <person name="Kang S.G."/>
            <person name="Lee J.H."/>
            <person name="Kim S.J."/>
            <person name="Cho J.C."/>
        </authorList>
    </citation>
    <scope>NUCLEOTIDE SEQUENCE [LARGE SCALE GENOMIC DNA]</scope>
    <source>
        <strain evidence="2 3">IMCC1322</strain>
    </source>
</reference>
<sequence length="118" mass="13564">MDIVTLLMLKLTAREIGGDEHGNRYFEERKARPGKPPRRYVRYSGMPEASKVPADWHGWLHHTEDTPPPNGGYKRHDWQIDHMPNLTGTKFAHRPEGHVLKSGKRQAATGDYEPWTPV</sequence>
<dbReference type="GO" id="GO:0045271">
    <property type="term" value="C:respiratory chain complex I"/>
    <property type="evidence" value="ECO:0007669"/>
    <property type="project" value="InterPro"/>
</dbReference>
<evidence type="ECO:0000256" key="1">
    <source>
        <dbReference type="SAM" id="MobiDB-lite"/>
    </source>
</evidence>
<dbReference type="EMBL" id="CP001751">
    <property type="protein sequence ID" value="ADE39287.1"/>
    <property type="molecule type" value="Genomic_DNA"/>
</dbReference>
<accession>D5BSP0</accession>
<proteinExistence type="predicted"/>
<dbReference type="HOGENOM" id="CLU_110455_4_0_5"/>
<dbReference type="GO" id="GO:0016491">
    <property type="term" value="F:oxidoreductase activity"/>
    <property type="evidence" value="ECO:0007669"/>
    <property type="project" value="UniProtKB-KW"/>
</dbReference>
<name>D5BSP0_PUNMI</name>
<evidence type="ECO:0000313" key="2">
    <source>
        <dbReference type="EMBL" id="ADE39287.1"/>
    </source>
</evidence>
<dbReference type="RefSeq" id="WP_013045916.1">
    <property type="nucleotide sequence ID" value="NC_014010.1"/>
</dbReference>
<dbReference type="AlphaFoldDB" id="D5BSP0"/>
<dbReference type="PANTHER" id="PTHR12910:SF2">
    <property type="entry name" value="NADH DEHYDROGENASE [UBIQUINONE] 1 ALPHA SUBCOMPLEX SUBUNIT 12"/>
    <property type="match status" value="1"/>
</dbReference>
<dbReference type="GO" id="GO:0006979">
    <property type="term" value="P:response to oxidative stress"/>
    <property type="evidence" value="ECO:0007669"/>
    <property type="project" value="TreeGrafter"/>
</dbReference>
<dbReference type="NCBIfam" id="NF006040">
    <property type="entry name" value="PRK08183.1"/>
    <property type="match status" value="1"/>
</dbReference>
<dbReference type="KEGG" id="apb:SAR116_1044"/>
<dbReference type="Proteomes" id="UP000007460">
    <property type="component" value="Chromosome"/>
</dbReference>
<dbReference type="STRING" id="488538.SAR116_1044"/>
<dbReference type="EC" id="1.6.99.3" evidence="2"/>
<feature type="region of interest" description="Disordered" evidence="1">
    <location>
        <begin position="86"/>
        <end position="118"/>
    </location>
</feature>
<protein>
    <submittedName>
        <fullName evidence="2">Putative NADH:ubiquinone oxidoreductase</fullName>
        <ecNumber evidence="2">1.6.99.3</ecNumber>
    </submittedName>
</protein>
<dbReference type="PANTHER" id="PTHR12910">
    <property type="entry name" value="NADH-UBIQUINONE OXIDOREDUCTASE SUBUNIT B17.2"/>
    <property type="match status" value="1"/>
</dbReference>
<dbReference type="InterPro" id="IPR007763">
    <property type="entry name" value="NDUFA12"/>
</dbReference>
<keyword evidence="2" id="KW-0560">Oxidoreductase</keyword>
<dbReference type="eggNOG" id="COG3761">
    <property type="taxonomic scope" value="Bacteria"/>
</dbReference>
<keyword evidence="3" id="KW-1185">Reference proteome</keyword>
<evidence type="ECO:0000313" key="3">
    <source>
        <dbReference type="Proteomes" id="UP000007460"/>
    </source>
</evidence>
<dbReference type="Pfam" id="PF05071">
    <property type="entry name" value="NDUFA12"/>
    <property type="match status" value="1"/>
</dbReference>
<keyword evidence="2" id="KW-0830">Ubiquinone</keyword>
<dbReference type="OrthoDB" id="9795340at2"/>
<feature type="region of interest" description="Disordered" evidence="1">
    <location>
        <begin position="60"/>
        <end position="79"/>
    </location>
</feature>
<gene>
    <name evidence="2" type="ordered locus">SAR116_1044</name>
</gene>